<dbReference type="PROSITE" id="PS50262">
    <property type="entry name" value="G_PROTEIN_RECEP_F1_2"/>
    <property type="match status" value="1"/>
</dbReference>
<feature type="transmembrane region" description="Helical" evidence="5">
    <location>
        <begin position="194"/>
        <end position="219"/>
    </location>
</feature>
<dbReference type="InterPro" id="IPR019430">
    <property type="entry name" value="7TM_GPCR_serpentine_rcpt_Srx"/>
</dbReference>
<evidence type="ECO:0000256" key="4">
    <source>
        <dbReference type="ARBA" id="ARBA00023136"/>
    </source>
</evidence>
<dbReference type="AlphaFoldDB" id="A0A9J2P9G7"/>
<dbReference type="Pfam" id="PF10328">
    <property type="entry name" value="7TM_GPCR_Srx"/>
    <property type="match status" value="1"/>
</dbReference>
<keyword evidence="7" id="KW-1185">Reference proteome</keyword>
<dbReference type="GO" id="GO:0004930">
    <property type="term" value="F:G protein-coupled receptor activity"/>
    <property type="evidence" value="ECO:0007669"/>
    <property type="project" value="InterPro"/>
</dbReference>
<keyword evidence="3 5" id="KW-1133">Transmembrane helix</keyword>
<dbReference type="CDD" id="cd00637">
    <property type="entry name" value="7tm_classA_rhodopsin-like"/>
    <property type="match status" value="1"/>
</dbReference>
<dbReference type="GO" id="GO:0016020">
    <property type="term" value="C:membrane"/>
    <property type="evidence" value="ECO:0007669"/>
    <property type="project" value="UniProtKB-SubCell"/>
</dbReference>
<evidence type="ECO:0000313" key="7">
    <source>
        <dbReference type="Proteomes" id="UP000036681"/>
    </source>
</evidence>
<dbReference type="Gene3D" id="1.20.1070.10">
    <property type="entry name" value="Rhodopsin 7-helix transmembrane proteins"/>
    <property type="match status" value="1"/>
</dbReference>
<dbReference type="PANTHER" id="PTHR23017">
    <property type="entry name" value="SERPENTINE RECEPTOR, CLASS X"/>
    <property type="match status" value="1"/>
</dbReference>
<evidence type="ECO:0000256" key="2">
    <source>
        <dbReference type="ARBA" id="ARBA00022692"/>
    </source>
</evidence>
<comment type="subcellular location">
    <subcellularLocation>
        <location evidence="1">Membrane</location>
    </subcellularLocation>
</comment>
<dbReference type="PROSITE" id="PS00237">
    <property type="entry name" value="G_PROTEIN_RECEP_F1_1"/>
    <property type="match status" value="1"/>
</dbReference>
<keyword evidence="4 5" id="KW-0472">Membrane</keyword>
<evidence type="ECO:0000256" key="3">
    <source>
        <dbReference type="ARBA" id="ARBA00022989"/>
    </source>
</evidence>
<name>A0A9J2P9G7_ASCLU</name>
<evidence type="ECO:0000256" key="1">
    <source>
        <dbReference type="ARBA" id="ARBA00004370"/>
    </source>
</evidence>
<evidence type="ECO:0000259" key="6">
    <source>
        <dbReference type="PROSITE" id="PS50262"/>
    </source>
</evidence>
<protein>
    <submittedName>
        <fullName evidence="8">G-protein coupled receptors family 1 profile domain-containing protein</fullName>
    </submittedName>
</protein>
<keyword evidence="2 5" id="KW-0812">Transmembrane</keyword>
<feature type="transmembrane region" description="Helical" evidence="5">
    <location>
        <begin position="64"/>
        <end position="85"/>
    </location>
</feature>
<dbReference type="Proteomes" id="UP000036681">
    <property type="component" value="Unplaced"/>
</dbReference>
<proteinExistence type="predicted"/>
<feature type="transmembrane region" description="Helical" evidence="5">
    <location>
        <begin position="30"/>
        <end position="52"/>
    </location>
</feature>
<feature type="transmembrane region" description="Helical" evidence="5">
    <location>
        <begin position="166"/>
        <end position="188"/>
    </location>
</feature>
<dbReference type="WBParaSite" id="ALUE_0000655501-mRNA-1">
    <property type="protein sequence ID" value="ALUE_0000655501-mRNA-1"/>
    <property type="gene ID" value="ALUE_0000655501"/>
</dbReference>
<dbReference type="PANTHER" id="PTHR23017:SF3">
    <property type="entry name" value="G-PROTEIN COUPLED RECEPTORS FAMILY 1 PROFILE DOMAIN-CONTAINING PROTEIN"/>
    <property type="match status" value="1"/>
</dbReference>
<sequence>MPIGIFRFDGRGGHWVESILAILAGQISNAMYYSAITMMVLIAVNRFCAISLSTRYARIFTNKCAIRLVITTWIIYLSICSIYHVDGCSYIFDRDLYIWHFGVQQCGLLLSFYMDYLFGLIIVIASVIVDAFVLIRLLSYTKVANRSNGNLFGNTSSRRRRREMKFFIQSCLYTAIFVIGLTLFHVVSQWQSTALQLFACITVVWMSALALCGFVFIAFNWRHLFCLIKPSTAITNVTEMGKTNTSTAKRAR</sequence>
<dbReference type="InterPro" id="IPR000276">
    <property type="entry name" value="GPCR_Rhodpsn"/>
</dbReference>
<organism evidence="7 8">
    <name type="scientific">Ascaris lumbricoides</name>
    <name type="common">Giant roundworm</name>
    <dbReference type="NCBI Taxonomy" id="6252"/>
    <lineage>
        <taxon>Eukaryota</taxon>
        <taxon>Metazoa</taxon>
        <taxon>Ecdysozoa</taxon>
        <taxon>Nematoda</taxon>
        <taxon>Chromadorea</taxon>
        <taxon>Rhabditida</taxon>
        <taxon>Spirurina</taxon>
        <taxon>Ascaridomorpha</taxon>
        <taxon>Ascaridoidea</taxon>
        <taxon>Ascarididae</taxon>
        <taxon>Ascaris</taxon>
    </lineage>
</organism>
<accession>A0A9J2P9G7</accession>
<evidence type="ECO:0000313" key="8">
    <source>
        <dbReference type="WBParaSite" id="ALUE_0000655501-mRNA-1"/>
    </source>
</evidence>
<reference evidence="8" key="1">
    <citation type="submission" date="2023-03" db="UniProtKB">
        <authorList>
            <consortium name="WormBaseParasite"/>
        </authorList>
    </citation>
    <scope>IDENTIFICATION</scope>
</reference>
<dbReference type="SUPFAM" id="SSF81321">
    <property type="entry name" value="Family A G protein-coupled receptor-like"/>
    <property type="match status" value="1"/>
</dbReference>
<dbReference type="InterPro" id="IPR017452">
    <property type="entry name" value="GPCR_Rhodpsn_7TM"/>
</dbReference>
<feature type="transmembrane region" description="Helical" evidence="5">
    <location>
        <begin position="116"/>
        <end position="138"/>
    </location>
</feature>
<evidence type="ECO:0000256" key="5">
    <source>
        <dbReference type="SAM" id="Phobius"/>
    </source>
</evidence>
<feature type="domain" description="G-protein coupled receptors family 1 profile" evidence="6">
    <location>
        <begin position="1"/>
        <end position="187"/>
    </location>
</feature>